<organism evidence="2">
    <name type="scientific">marine sediment metagenome</name>
    <dbReference type="NCBI Taxonomy" id="412755"/>
    <lineage>
        <taxon>unclassified sequences</taxon>
        <taxon>metagenomes</taxon>
        <taxon>ecological metagenomes</taxon>
    </lineage>
</organism>
<evidence type="ECO:0000313" key="2">
    <source>
        <dbReference type="EMBL" id="KKL23382.1"/>
    </source>
</evidence>
<sequence>IIALLNRSVDASIIPSDKSKDADRSSSKQMKKAKKVEKEQRKANLLAKGPYDAKGLKELTGRDVKMLASAMGLNSFGLSREEGVSLISKAQEAAKPKQKKKKK</sequence>
<evidence type="ECO:0000256" key="1">
    <source>
        <dbReference type="SAM" id="MobiDB-lite"/>
    </source>
</evidence>
<feature type="compositionally biased region" description="Basic and acidic residues" evidence="1">
    <location>
        <begin position="17"/>
        <end position="26"/>
    </location>
</feature>
<reference evidence="2" key="1">
    <citation type="journal article" date="2015" name="Nature">
        <title>Complex archaea that bridge the gap between prokaryotes and eukaryotes.</title>
        <authorList>
            <person name="Spang A."/>
            <person name="Saw J.H."/>
            <person name="Jorgensen S.L."/>
            <person name="Zaremba-Niedzwiedzka K."/>
            <person name="Martijn J."/>
            <person name="Lind A.E."/>
            <person name="van Eijk R."/>
            <person name="Schleper C."/>
            <person name="Guy L."/>
            <person name="Ettema T.J."/>
        </authorList>
    </citation>
    <scope>NUCLEOTIDE SEQUENCE</scope>
</reference>
<dbReference type="EMBL" id="LAZR01036995">
    <property type="protein sequence ID" value="KKL23382.1"/>
    <property type="molecule type" value="Genomic_DNA"/>
</dbReference>
<feature type="region of interest" description="Disordered" evidence="1">
    <location>
        <begin position="15"/>
        <end position="43"/>
    </location>
</feature>
<gene>
    <name evidence="2" type="ORF">LCGC14_2425920</name>
</gene>
<feature type="non-terminal residue" evidence="2">
    <location>
        <position position="1"/>
    </location>
</feature>
<accession>A0A0F9CAJ4</accession>
<proteinExistence type="predicted"/>
<name>A0A0F9CAJ4_9ZZZZ</name>
<protein>
    <submittedName>
        <fullName evidence="2">Uncharacterized protein</fullName>
    </submittedName>
</protein>
<dbReference type="AlphaFoldDB" id="A0A0F9CAJ4"/>
<comment type="caution">
    <text evidence="2">The sequence shown here is derived from an EMBL/GenBank/DDBJ whole genome shotgun (WGS) entry which is preliminary data.</text>
</comment>